<dbReference type="Gene3D" id="3.80.10.10">
    <property type="entry name" value="Ribonuclease Inhibitor"/>
    <property type="match status" value="4"/>
</dbReference>
<evidence type="ECO:0000256" key="1">
    <source>
        <dbReference type="ARBA" id="ARBA00022614"/>
    </source>
</evidence>
<keyword evidence="1" id="KW-0433">Leucine-rich repeat</keyword>
<proteinExistence type="predicted"/>
<dbReference type="Proteomes" id="UP000252519">
    <property type="component" value="Unassembled WGS sequence"/>
</dbReference>
<dbReference type="SMART" id="SM00365">
    <property type="entry name" value="LRR_SD22"/>
    <property type="match status" value="4"/>
</dbReference>
<dbReference type="InterPro" id="IPR050328">
    <property type="entry name" value="Dev_Immune_Receptor"/>
</dbReference>
<protein>
    <submittedName>
        <fullName evidence="5">Leucine Rich repeat-containing domain protein</fullName>
    </submittedName>
</protein>
<dbReference type="FunFam" id="3.80.10.10:FF:001360">
    <property type="entry name" value="Uncharacterized protein"/>
    <property type="match status" value="1"/>
</dbReference>
<dbReference type="InterPro" id="IPR003591">
    <property type="entry name" value="Leu-rich_rpt_typical-subtyp"/>
</dbReference>
<dbReference type="PANTHER" id="PTHR24373">
    <property type="entry name" value="SLIT RELATED LEUCINE-RICH REPEAT NEURONAL PROTEIN"/>
    <property type="match status" value="1"/>
</dbReference>
<feature type="region of interest" description="Disordered" evidence="4">
    <location>
        <begin position="445"/>
        <end position="464"/>
    </location>
</feature>
<keyword evidence="2" id="KW-0732">Signal</keyword>
<evidence type="ECO:0000313" key="6">
    <source>
        <dbReference type="Proteomes" id="UP000252519"/>
    </source>
</evidence>
<dbReference type="STRING" id="29170.A0A368HBD1"/>
<dbReference type="OrthoDB" id="1055097at2759"/>
<sequence length="569" mass="63645">MVEQMKKSHFEIRELTLENANIVEIGPRAFKNLRIKKLVLDKNRIKALHKDAFRGLENVLQELSIAQNKLTEVPSETLAGLRALNVLSLKCNKIGNLTESVFRNLTSLIDVNLSCNEICEVSSDAFDGVRSSLQNLILDMNCMKEFPAGAVKNMESLIALHLKYNEIETIGENQLTNLSSLSMLSLSSNNISSINPMALQNTPNLRYVYLAENELYNFDVGTMAQFKQTQDCKINDRLQVLDLAFNKLSEITEETFAGLESLQHLNLESNNIKKITPGAFAGIPLLLLWLPNNCLSSITPTTFQGALFLRQLSLANNNIKNIEPLSFNHLANLHTVDLASNKIQSLQQGAIQGSDHLTVRLQENPMVCSQDGFHVMNGPQAINLTTEPNNICKTNWQEDSSDVCPKALSRPVPPPCCNRKPVTTTTAPTTTTTVATTTIAEATHEPTTTESTTTTTEATTTTKAPKRKVNMDRFWRLSHRPAAGSPFMRHKVSSALKPKYLITEEEEEETTTAKTSRRIPARVRERQRMLASMPPWLHRSSKNKNVEPEEEFSKDDETETVQVDQHAKH</sequence>
<feature type="region of interest" description="Disordered" evidence="4">
    <location>
        <begin position="528"/>
        <end position="569"/>
    </location>
</feature>
<keyword evidence="6" id="KW-1185">Reference proteome</keyword>
<dbReference type="PANTHER" id="PTHR24373:SF370">
    <property type="entry name" value="FISH-LIPS, ISOFORM E"/>
    <property type="match status" value="1"/>
</dbReference>
<feature type="compositionally biased region" description="Low complexity" evidence="4">
    <location>
        <begin position="445"/>
        <end position="462"/>
    </location>
</feature>
<comment type="caution">
    <text evidence="5">The sequence shown here is derived from an EMBL/GenBank/DDBJ whole genome shotgun (WGS) entry which is preliminary data.</text>
</comment>
<evidence type="ECO:0000256" key="3">
    <source>
        <dbReference type="ARBA" id="ARBA00022737"/>
    </source>
</evidence>
<dbReference type="SUPFAM" id="SSF52058">
    <property type="entry name" value="L domain-like"/>
    <property type="match status" value="2"/>
</dbReference>
<dbReference type="InterPro" id="IPR001611">
    <property type="entry name" value="Leu-rich_rpt"/>
</dbReference>
<name>A0A368HBD1_ANCCA</name>
<accession>A0A368HBD1</accession>
<reference evidence="5 6" key="1">
    <citation type="submission" date="2014-10" db="EMBL/GenBank/DDBJ databases">
        <title>Draft genome of the hookworm Ancylostoma caninum.</title>
        <authorList>
            <person name="Mitreva M."/>
        </authorList>
    </citation>
    <scope>NUCLEOTIDE SEQUENCE [LARGE SCALE GENOMIC DNA]</scope>
    <source>
        <strain evidence="5 6">Baltimore</strain>
    </source>
</reference>
<evidence type="ECO:0000256" key="4">
    <source>
        <dbReference type="SAM" id="MobiDB-lite"/>
    </source>
</evidence>
<gene>
    <name evidence="5" type="ORF">ANCCAN_01336</name>
</gene>
<dbReference type="InterPro" id="IPR032675">
    <property type="entry name" value="LRR_dom_sf"/>
</dbReference>
<organism evidence="5 6">
    <name type="scientific">Ancylostoma caninum</name>
    <name type="common">Dog hookworm</name>
    <dbReference type="NCBI Taxonomy" id="29170"/>
    <lineage>
        <taxon>Eukaryota</taxon>
        <taxon>Metazoa</taxon>
        <taxon>Ecdysozoa</taxon>
        <taxon>Nematoda</taxon>
        <taxon>Chromadorea</taxon>
        <taxon>Rhabditida</taxon>
        <taxon>Rhabditina</taxon>
        <taxon>Rhabditomorpha</taxon>
        <taxon>Strongyloidea</taxon>
        <taxon>Ancylostomatidae</taxon>
        <taxon>Ancylostomatinae</taxon>
        <taxon>Ancylostoma</taxon>
    </lineage>
</organism>
<feature type="compositionally biased region" description="Acidic residues" evidence="4">
    <location>
        <begin position="548"/>
        <end position="559"/>
    </location>
</feature>
<evidence type="ECO:0000313" key="5">
    <source>
        <dbReference type="EMBL" id="RCN52637.1"/>
    </source>
</evidence>
<dbReference type="PROSITE" id="PS51450">
    <property type="entry name" value="LRR"/>
    <property type="match status" value="4"/>
</dbReference>
<evidence type="ECO:0000256" key="2">
    <source>
        <dbReference type="ARBA" id="ARBA00022729"/>
    </source>
</evidence>
<dbReference type="Pfam" id="PF13855">
    <property type="entry name" value="LRR_8"/>
    <property type="match status" value="4"/>
</dbReference>
<dbReference type="EMBL" id="JOJR01000006">
    <property type="protein sequence ID" value="RCN52637.1"/>
    <property type="molecule type" value="Genomic_DNA"/>
</dbReference>
<dbReference type="SMART" id="SM00369">
    <property type="entry name" value="LRR_TYP"/>
    <property type="match status" value="11"/>
</dbReference>
<dbReference type="AlphaFoldDB" id="A0A368HBD1"/>
<keyword evidence="3" id="KW-0677">Repeat</keyword>